<dbReference type="PANTHER" id="PTHR34883:SF17">
    <property type="entry name" value="CUPREDOXIN"/>
    <property type="match status" value="1"/>
</dbReference>
<dbReference type="InterPro" id="IPR052953">
    <property type="entry name" value="Ser-rich/MCO-related"/>
</dbReference>
<dbReference type="Gene3D" id="2.60.40.420">
    <property type="entry name" value="Cupredoxins - blue copper proteins"/>
    <property type="match status" value="1"/>
</dbReference>
<comment type="caution">
    <text evidence="2">The sequence shown here is derived from an EMBL/GenBank/DDBJ whole genome shotgun (WGS) entry which is preliminary data.</text>
</comment>
<dbReference type="InterPro" id="IPR008972">
    <property type="entry name" value="Cupredoxin"/>
</dbReference>
<dbReference type="SUPFAM" id="SSF49503">
    <property type="entry name" value="Cupredoxins"/>
    <property type="match status" value="1"/>
</dbReference>
<dbReference type="EMBL" id="JAVHJO010000013">
    <property type="protein sequence ID" value="KAK6530438.1"/>
    <property type="molecule type" value="Genomic_DNA"/>
</dbReference>
<organism evidence="2 3">
    <name type="scientific">Orbilia ellipsospora</name>
    <dbReference type="NCBI Taxonomy" id="2528407"/>
    <lineage>
        <taxon>Eukaryota</taxon>
        <taxon>Fungi</taxon>
        <taxon>Dikarya</taxon>
        <taxon>Ascomycota</taxon>
        <taxon>Pezizomycotina</taxon>
        <taxon>Orbiliomycetes</taxon>
        <taxon>Orbiliales</taxon>
        <taxon>Orbiliaceae</taxon>
        <taxon>Orbilia</taxon>
    </lineage>
</organism>
<evidence type="ECO:0008006" key="4">
    <source>
        <dbReference type="Google" id="ProtNLM"/>
    </source>
</evidence>
<evidence type="ECO:0000313" key="2">
    <source>
        <dbReference type="EMBL" id="KAK6530438.1"/>
    </source>
</evidence>
<protein>
    <recommendedName>
        <fullName evidence="4">Extracellular serine-rich protein</fullName>
    </recommendedName>
</protein>
<name>A0AAV9WZA9_9PEZI</name>
<dbReference type="Proteomes" id="UP001365542">
    <property type="component" value="Unassembled WGS sequence"/>
</dbReference>
<reference evidence="2 3" key="1">
    <citation type="submission" date="2019-10" db="EMBL/GenBank/DDBJ databases">
        <authorList>
            <person name="Palmer J.M."/>
        </authorList>
    </citation>
    <scope>NUCLEOTIDE SEQUENCE [LARGE SCALE GENOMIC DNA]</scope>
    <source>
        <strain evidence="2 3">TWF694</strain>
    </source>
</reference>
<gene>
    <name evidence="2" type="ORF">TWF694_003790</name>
</gene>
<dbReference type="AlphaFoldDB" id="A0AAV9WZA9"/>
<keyword evidence="3" id="KW-1185">Reference proteome</keyword>
<evidence type="ECO:0000313" key="3">
    <source>
        <dbReference type="Proteomes" id="UP001365542"/>
    </source>
</evidence>
<dbReference type="PANTHER" id="PTHR34883">
    <property type="entry name" value="SERINE-RICH PROTEIN, PUTATIVE-RELATED-RELATED"/>
    <property type="match status" value="1"/>
</dbReference>
<sequence length="182" mass="19459">MQLKAAIFSTLFLSSYVAADVTVTTNPVTSYRHKLHIIQATIANHKPAFVPNSLTNVDPGDILRFVFNGTVPHSVVRGDPSNGCQPLVGSTAFYSGTQSTKDMVNGPMPMFDFVVKDRNPIFVYCSVGKHCQEGMVAAINPTNDQTLDAYTSKCTGASSAVSPKGPNGGFLNKITLKVTKTS</sequence>
<accession>A0AAV9WZA9</accession>
<keyword evidence="1" id="KW-0732">Signal</keyword>
<evidence type="ECO:0000256" key="1">
    <source>
        <dbReference type="SAM" id="SignalP"/>
    </source>
</evidence>
<proteinExistence type="predicted"/>
<feature type="signal peptide" evidence="1">
    <location>
        <begin position="1"/>
        <end position="19"/>
    </location>
</feature>
<feature type="chain" id="PRO_5043990271" description="Extracellular serine-rich protein" evidence="1">
    <location>
        <begin position="20"/>
        <end position="182"/>
    </location>
</feature>